<evidence type="ECO:0000313" key="4">
    <source>
        <dbReference type="EMBL" id="RJP70724.1"/>
    </source>
</evidence>
<feature type="domain" description="M23ase beta-sheet core" evidence="3">
    <location>
        <begin position="202"/>
        <end position="297"/>
    </location>
</feature>
<comment type="caution">
    <text evidence="4">The sequence shown here is derived from an EMBL/GenBank/DDBJ whole genome shotgun (WGS) entry which is preliminary data.</text>
</comment>
<dbReference type="Proteomes" id="UP000285961">
    <property type="component" value="Unassembled WGS sequence"/>
</dbReference>
<dbReference type="CDD" id="cd12797">
    <property type="entry name" value="M23_peptidase"/>
    <property type="match status" value="1"/>
</dbReference>
<accession>A0A419EZP3</accession>
<feature type="coiled-coil region" evidence="1">
    <location>
        <begin position="53"/>
        <end position="80"/>
    </location>
</feature>
<organism evidence="4 5">
    <name type="scientific">Candidatus Abyssobacteria bacterium SURF_17</name>
    <dbReference type="NCBI Taxonomy" id="2093361"/>
    <lineage>
        <taxon>Bacteria</taxon>
        <taxon>Pseudomonadati</taxon>
        <taxon>Candidatus Hydrogenedentota</taxon>
        <taxon>Candidatus Abyssobacteria</taxon>
    </lineage>
</organism>
<name>A0A419EZP3_9BACT</name>
<keyword evidence="2" id="KW-0472">Membrane</keyword>
<keyword evidence="2" id="KW-1133">Transmembrane helix</keyword>
<sequence length="303" mass="33596">MSKKWTVLIIPNSSGKIIDLSVNGKVLRAGAGAFSLVILACVIISSVWLYIWKHEKTARIERLQLEVNQRSQELDTLKVEFGKLIVLEDKLRAIAGLRPRQAPENKANAGGQGGPEPSPVAFSDTFEYCSIPTSSGPNLPENRGLLEALIATQTSFTELLEYFEKEEDRLACVPSINPIASQDAWISSGFGYRTDPINGKRRFHEGIDLVAPRRTPVMAPADGVVIFSGWREGLGRTVELRHEYGYRTIYGHNDKLLKKKGDHVTRGDVISLVGSSGRSTGPHLHYEVRLNGKLVNPYRHILD</sequence>
<evidence type="ECO:0000256" key="1">
    <source>
        <dbReference type="SAM" id="Coils"/>
    </source>
</evidence>
<evidence type="ECO:0000259" key="3">
    <source>
        <dbReference type="Pfam" id="PF01551"/>
    </source>
</evidence>
<dbReference type="GO" id="GO:0004222">
    <property type="term" value="F:metalloendopeptidase activity"/>
    <property type="evidence" value="ECO:0007669"/>
    <property type="project" value="TreeGrafter"/>
</dbReference>
<dbReference type="Gene3D" id="2.70.70.10">
    <property type="entry name" value="Glucose Permease (Domain IIA)"/>
    <property type="match status" value="1"/>
</dbReference>
<protein>
    <submittedName>
        <fullName evidence="4">M23 family metallopeptidase</fullName>
    </submittedName>
</protein>
<dbReference type="InterPro" id="IPR050570">
    <property type="entry name" value="Cell_wall_metabolism_enzyme"/>
</dbReference>
<reference evidence="4 5" key="1">
    <citation type="journal article" date="2017" name="ISME J.">
        <title>Energy and carbon metabolisms in a deep terrestrial subsurface fluid microbial community.</title>
        <authorList>
            <person name="Momper L."/>
            <person name="Jungbluth S.P."/>
            <person name="Lee M.D."/>
            <person name="Amend J.P."/>
        </authorList>
    </citation>
    <scope>NUCLEOTIDE SEQUENCE [LARGE SCALE GENOMIC DNA]</scope>
    <source>
        <strain evidence="4">SURF_17</strain>
    </source>
</reference>
<feature type="transmembrane region" description="Helical" evidence="2">
    <location>
        <begin position="31"/>
        <end position="52"/>
    </location>
</feature>
<dbReference type="InterPro" id="IPR016047">
    <property type="entry name" value="M23ase_b-sheet_dom"/>
</dbReference>
<dbReference type="FunFam" id="2.70.70.10:FF:000006">
    <property type="entry name" value="M23 family peptidase"/>
    <property type="match status" value="1"/>
</dbReference>
<evidence type="ECO:0000313" key="5">
    <source>
        <dbReference type="Proteomes" id="UP000285961"/>
    </source>
</evidence>
<dbReference type="PANTHER" id="PTHR21666:SF270">
    <property type="entry name" value="MUREIN HYDROLASE ACTIVATOR ENVC"/>
    <property type="match status" value="1"/>
</dbReference>
<dbReference type="EMBL" id="QZKI01000065">
    <property type="protein sequence ID" value="RJP70724.1"/>
    <property type="molecule type" value="Genomic_DNA"/>
</dbReference>
<dbReference type="SUPFAM" id="SSF51261">
    <property type="entry name" value="Duplicated hybrid motif"/>
    <property type="match status" value="1"/>
</dbReference>
<dbReference type="PANTHER" id="PTHR21666">
    <property type="entry name" value="PEPTIDASE-RELATED"/>
    <property type="match status" value="1"/>
</dbReference>
<keyword evidence="2" id="KW-0812">Transmembrane</keyword>
<dbReference type="AlphaFoldDB" id="A0A419EZP3"/>
<dbReference type="InterPro" id="IPR011055">
    <property type="entry name" value="Dup_hybrid_motif"/>
</dbReference>
<dbReference type="Pfam" id="PF01551">
    <property type="entry name" value="Peptidase_M23"/>
    <property type="match status" value="1"/>
</dbReference>
<gene>
    <name evidence="4" type="ORF">C4532_08550</name>
</gene>
<proteinExistence type="predicted"/>
<evidence type="ECO:0000256" key="2">
    <source>
        <dbReference type="SAM" id="Phobius"/>
    </source>
</evidence>
<keyword evidence="1" id="KW-0175">Coiled coil</keyword>